<evidence type="ECO:0000256" key="1">
    <source>
        <dbReference type="SAM" id="MobiDB-lite"/>
    </source>
</evidence>
<protein>
    <recommendedName>
        <fullName evidence="2">PH domain-containing protein</fullName>
    </recommendedName>
</protein>
<keyword evidence="3" id="KW-0496">Mitochondrion</keyword>
<evidence type="ECO:0000313" key="3">
    <source>
        <dbReference type="EMBL" id="SPQ98740.1"/>
    </source>
</evidence>
<dbReference type="AlphaFoldDB" id="A0A3P3YFI2"/>
<proteinExistence type="predicted"/>
<dbReference type="Gene3D" id="2.30.29.30">
    <property type="entry name" value="Pleckstrin-homology domain (PH domain)/Phosphotyrosine-binding domain (PTB)"/>
    <property type="match status" value="1"/>
</dbReference>
<organism evidence="3 4">
    <name type="scientific">Plasmodiophora brassicae</name>
    <name type="common">Clubroot disease agent</name>
    <dbReference type="NCBI Taxonomy" id="37360"/>
    <lineage>
        <taxon>Eukaryota</taxon>
        <taxon>Sar</taxon>
        <taxon>Rhizaria</taxon>
        <taxon>Endomyxa</taxon>
        <taxon>Phytomyxea</taxon>
        <taxon>Plasmodiophorida</taxon>
        <taxon>Plasmodiophoridae</taxon>
        <taxon>Plasmodiophora</taxon>
    </lineage>
</organism>
<dbReference type="PANTHER" id="PTHR47112:SF1">
    <property type="entry name" value="PX DOMAIN-CONTAINING PROTEIN"/>
    <property type="match status" value="1"/>
</dbReference>
<dbReference type="Gene3D" id="3.90.1720.10">
    <property type="entry name" value="endopeptidase domain like (from Nostoc punctiforme)"/>
    <property type="match status" value="1"/>
</dbReference>
<dbReference type="SUPFAM" id="SSF50729">
    <property type="entry name" value="PH domain-like"/>
    <property type="match status" value="1"/>
</dbReference>
<dbReference type="InterPro" id="IPR024453">
    <property type="entry name" value="Peptidase_C92"/>
</dbReference>
<name>A0A3P3YFI2_PLABS</name>
<dbReference type="InterPro" id="IPR038765">
    <property type="entry name" value="Papain-like_cys_pep_sf"/>
</dbReference>
<dbReference type="PANTHER" id="PTHR47112">
    <property type="entry name" value="PX DOMAIN-CONTAINING PROTEIN"/>
    <property type="match status" value="1"/>
</dbReference>
<gene>
    <name evidence="3" type="ORF">PLBR_LOCUS5955</name>
</gene>
<dbReference type="InterPro" id="IPR001849">
    <property type="entry name" value="PH_domain"/>
</dbReference>
<evidence type="ECO:0000313" key="4">
    <source>
        <dbReference type="Proteomes" id="UP000290189"/>
    </source>
</evidence>
<dbReference type="SUPFAM" id="SSF54001">
    <property type="entry name" value="Cysteine proteinases"/>
    <property type="match status" value="1"/>
</dbReference>
<dbReference type="CDD" id="cd00821">
    <property type="entry name" value="PH"/>
    <property type="match status" value="1"/>
</dbReference>
<dbReference type="Proteomes" id="UP000290189">
    <property type="component" value="Unassembled WGS sequence"/>
</dbReference>
<accession>A0A3P3YFI2</accession>
<reference evidence="3 4" key="1">
    <citation type="submission" date="2018-03" db="EMBL/GenBank/DDBJ databases">
        <authorList>
            <person name="Fogelqvist J."/>
        </authorList>
    </citation>
    <scope>NUCLEOTIDE SEQUENCE [LARGE SCALE GENOMIC DNA]</scope>
</reference>
<evidence type="ECO:0000259" key="2">
    <source>
        <dbReference type="PROSITE" id="PS50003"/>
    </source>
</evidence>
<dbReference type="InterPro" id="IPR011993">
    <property type="entry name" value="PH-like_dom_sf"/>
</dbReference>
<geneLocation type="mitochondrion" evidence="3"/>
<dbReference type="EMBL" id="OVEO01000010">
    <property type="protein sequence ID" value="SPQ98740.1"/>
    <property type="molecule type" value="Genomic_DNA"/>
</dbReference>
<dbReference type="Pfam" id="PF00169">
    <property type="entry name" value="PH"/>
    <property type="match status" value="1"/>
</dbReference>
<sequence>MEEPSRRRSRSVGDLAAPFEPDTPGPRSDPLRTSRSSTSDLGVPSPIMSEESPVAPQLSFRCMERQGVLLKRRPHATTRFGPWASQQWHPRLFILRSDRLLYFKVDEPRARGRIDLHSVTEVAATPHASRARFSIKLEGKCFDLEAGNNTERDAWVSDIVGNVNRCRPGTTAETKEERPWRIRSMPEVGPMRQVIPASEVVSQCRTGDVVLFRSRGIRGGIVRQATSSSYDHIGMVLKFKTKEVGVLEALGNTGVHVSNWVGFIKEKWHEQYSEMAIRHLTSAIPRPTAAHLEAFCRRSIGKKYSWTPIRHVLRRRNTVANTDDDRRTYFCSELVASAYKSIGYLRSDLPSSAYTPGMFSSSYNLQLLANDLGTELAIDFSC</sequence>
<dbReference type="Pfam" id="PF05708">
    <property type="entry name" value="Peptidase_C92"/>
    <property type="match status" value="1"/>
</dbReference>
<feature type="region of interest" description="Disordered" evidence="1">
    <location>
        <begin position="1"/>
        <end position="55"/>
    </location>
</feature>
<feature type="domain" description="PH" evidence="2">
    <location>
        <begin position="62"/>
        <end position="164"/>
    </location>
</feature>
<dbReference type="SMART" id="SM00233">
    <property type="entry name" value="PH"/>
    <property type="match status" value="1"/>
</dbReference>
<dbReference type="PROSITE" id="PS50003">
    <property type="entry name" value="PH_DOMAIN"/>
    <property type="match status" value="1"/>
</dbReference>
<feature type="compositionally biased region" description="Polar residues" evidence="1">
    <location>
        <begin position="31"/>
        <end position="40"/>
    </location>
</feature>